<evidence type="ECO:0000313" key="2">
    <source>
        <dbReference type="Proteomes" id="UP000535937"/>
    </source>
</evidence>
<dbReference type="Pfam" id="PF05742">
    <property type="entry name" value="TANGO2"/>
    <property type="match status" value="1"/>
</dbReference>
<evidence type="ECO:0000313" key="1">
    <source>
        <dbReference type="EMBL" id="MBB3062095.1"/>
    </source>
</evidence>
<dbReference type="GO" id="GO:0009306">
    <property type="term" value="P:protein secretion"/>
    <property type="evidence" value="ECO:0007669"/>
    <property type="project" value="TreeGrafter"/>
</dbReference>
<dbReference type="PANTHER" id="PTHR17985">
    <property type="entry name" value="SER/THR-RICH PROTEIN T10 IN DGCR REGION"/>
    <property type="match status" value="1"/>
</dbReference>
<sequence length="266" mass="29055">MCLLLFAYRRHPEYPLLMLANRDEFHGRPSAPASPWERGELVAGRDLQAGGTWLGVARGGRAAAVTNVREPGRAPPADTLSRGDIPRDFLRGQRLPWDYATRLEAARYRGFNAVLFQLGAEPELVCAGNRHRTFAFSPGVHGISNGAPDAPWPKVLKGKAGTERLLAGIQGGIDKDNFVRPALTLLQDSTPAAVAELPHTGVDPALELALSSIFVQIDTRDSPSRGSYGTRASSLVAVDPRGRTQLWEQNYYNGELNGPLRHFRLD</sequence>
<dbReference type="RefSeq" id="WP_183461085.1">
    <property type="nucleotide sequence ID" value="NZ_JACHWZ010000013.1"/>
</dbReference>
<accession>A0A7W4ZBB0</accession>
<protein>
    <submittedName>
        <fullName evidence="1">Uncharacterized protein with NRDE domain</fullName>
    </submittedName>
</protein>
<proteinExistence type="predicted"/>
<dbReference type="InterPro" id="IPR008551">
    <property type="entry name" value="TANGO2"/>
</dbReference>
<dbReference type="EMBL" id="JACHWZ010000013">
    <property type="protein sequence ID" value="MBB3062095.1"/>
    <property type="molecule type" value="Genomic_DNA"/>
</dbReference>
<keyword evidence="2" id="KW-1185">Reference proteome</keyword>
<dbReference type="AlphaFoldDB" id="A0A7W4ZBB0"/>
<name>A0A7W4ZBB0_9GAMM</name>
<dbReference type="PANTHER" id="PTHR17985:SF8">
    <property type="entry name" value="TRANSPORT AND GOLGI ORGANIZATION PROTEIN 2 HOMOLOG"/>
    <property type="match status" value="1"/>
</dbReference>
<organism evidence="1 2">
    <name type="scientific">Microbulbifer rhizosphaerae</name>
    <dbReference type="NCBI Taxonomy" id="1562603"/>
    <lineage>
        <taxon>Bacteria</taxon>
        <taxon>Pseudomonadati</taxon>
        <taxon>Pseudomonadota</taxon>
        <taxon>Gammaproteobacteria</taxon>
        <taxon>Cellvibrionales</taxon>
        <taxon>Microbulbiferaceae</taxon>
        <taxon>Microbulbifer</taxon>
    </lineage>
</organism>
<dbReference type="GO" id="GO:0007030">
    <property type="term" value="P:Golgi organization"/>
    <property type="evidence" value="ECO:0007669"/>
    <property type="project" value="TreeGrafter"/>
</dbReference>
<gene>
    <name evidence="1" type="ORF">FHS09_002939</name>
</gene>
<reference evidence="1 2" key="1">
    <citation type="submission" date="2020-08" db="EMBL/GenBank/DDBJ databases">
        <title>Genomic Encyclopedia of Type Strains, Phase III (KMG-III): the genomes of soil and plant-associated and newly described type strains.</title>
        <authorList>
            <person name="Whitman W."/>
        </authorList>
    </citation>
    <scope>NUCLEOTIDE SEQUENCE [LARGE SCALE GENOMIC DNA]</scope>
    <source>
        <strain evidence="1 2">CECT 8799</strain>
    </source>
</reference>
<dbReference type="Proteomes" id="UP000535937">
    <property type="component" value="Unassembled WGS sequence"/>
</dbReference>
<comment type="caution">
    <text evidence="1">The sequence shown here is derived from an EMBL/GenBank/DDBJ whole genome shotgun (WGS) entry which is preliminary data.</text>
</comment>